<dbReference type="PANTHER" id="PTHR11941:SF133">
    <property type="entry name" value="1,2-EPOXYPHENYLACETYL-COA ISOMERASE"/>
    <property type="match status" value="1"/>
</dbReference>
<organism evidence="3 4">
    <name type="scientific">Paenibacillus aceris</name>
    <dbReference type="NCBI Taxonomy" id="869555"/>
    <lineage>
        <taxon>Bacteria</taxon>
        <taxon>Bacillati</taxon>
        <taxon>Bacillota</taxon>
        <taxon>Bacilli</taxon>
        <taxon>Bacillales</taxon>
        <taxon>Paenibacillaceae</taxon>
        <taxon>Paenibacillus</taxon>
    </lineage>
</organism>
<reference evidence="3 4" key="1">
    <citation type="submission" date="2021-03" db="EMBL/GenBank/DDBJ databases">
        <title>Genomic Encyclopedia of Type Strains, Phase IV (KMG-IV): sequencing the most valuable type-strain genomes for metagenomic binning, comparative biology and taxonomic classification.</title>
        <authorList>
            <person name="Goeker M."/>
        </authorList>
    </citation>
    <scope>NUCLEOTIDE SEQUENCE [LARGE SCALE GENOMIC DNA]</scope>
    <source>
        <strain evidence="3 4">DSM 24950</strain>
    </source>
</reference>
<dbReference type="RefSeq" id="WP_209856095.1">
    <property type="nucleotide sequence ID" value="NZ_JAGGKV010000015.1"/>
</dbReference>
<dbReference type="Pfam" id="PF00378">
    <property type="entry name" value="ECH_1"/>
    <property type="match status" value="1"/>
</dbReference>
<dbReference type="InterPro" id="IPR001753">
    <property type="entry name" value="Enoyl-CoA_hydra/iso"/>
</dbReference>
<dbReference type="EC" id="5.3.3.18" evidence="3"/>
<dbReference type="PANTHER" id="PTHR11941">
    <property type="entry name" value="ENOYL-COA HYDRATASE-RELATED"/>
    <property type="match status" value="1"/>
</dbReference>
<protein>
    <submittedName>
        <fullName evidence="3">2-(1,2-epoxy-1,2-dihydrophenyl)acetyl-CoA isomerase</fullName>
        <ecNumber evidence="3">5.3.3.18</ecNumber>
    </submittedName>
</protein>
<gene>
    <name evidence="3" type="ORF">J2Z65_004846</name>
</gene>
<dbReference type="InterPro" id="IPR029045">
    <property type="entry name" value="ClpP/crotonase-like_dom_sf"/>
</dbReference>
<keyword evidence="4" id="KW-1185">Reference proteome</keyword>
<dbReference type="GO" id="GO:0016853">
    <property type="term" value="F:isomerase activity"/>
    <property type="evidence" value="ECO:0007669"/>
    <property type="project" value="UniProtKB-KW"/>
</dbReference>
<proteinExistence type="inferred from homology"/>
<dbReference type="Proteomes" id="UP001519344">
    <property type="component" value="Unassembled WGS sequence"/>
</dbReference>
<evidence type="ECO:0000256" key="1">
    <source>
        <dbReference type="ARBA" id="ARBA00005254"/>
    </source>
</evidence>
<sequence>MSSIQVDSKEGIYYILMNNPETRNSLDLAMATELYEAVREANENPSCNAIVFLSKARAFFSSGPALDELIELSTLQNGAALLSEVVEKLNQVILEIYHSPKLTIAGVHGYAYGGGLNIMLACDYRIAEEKAKFVENFHYMGFTPDLSASYFLPRYIGLSHTMELLLTGRMFTAKEVADWGLFHDVVEKRAVMLERIDTLCRQFVQGEVRNLQRMKELLRTSFYSTLEEHLDKEKRYLSDCLKYPELTGRLKNVAGMSLTN</sequence>
<evidence type="ECO:0000313" key="4">
    <source>
        <dbReference type="Proteomes" id="UP001519344"/>
    </source>
</evidence>
<dbReference type="SUPFAM" id="SSF52096">
    <property type="entry name" value="ClpP/crotonase"/>
    <property type="match status" value="1"/>
</dbReference>
<evidence type="ECO:0000256" key="2">
    <source>
        <dbReference type="RuleBase" id="RU003707"/>
    </source>
</evidence>
<comment type="similarity">
    <text evidence="1 2">Belongs to the enoyl-CoA hydratase/isomerase family.</text>
</comment>
<comment type="caution">
    <text evidence="3">The sequence shown here is derived from an EMBL/GenBank/DDBJ whole genome shotgun (WGS) entry which is preliminary data.</text>
</comment>
<accession>A0ABS4I5B8</accession>
<evidence type="ECO:0000313" key="3">
    <source>
        <dbReference type="EMBL" id="MBP1965601.1"/>
    </source>
</evidence>
<dbReference type="CDD" id="cd06558">
    <property type="entry name" value="crotonase-like"/>
    <property type="match status" value="1"/>
</dbReference>
<dbReference type="PROSITE" id="PS00166">
    <property type="entry name" value="ENOYL_COA_HYDRATASE"/>
    <property type="match status" value="1"/>
</dbReference>
<name>A0ABS4I5B8_9BACL</name>
<dbReference type="Gene3D" id="3.90.226.10">
    <property type="entry name" value="2-enoyl-CoA Hydratase, Chain A, domain 1"/>
    <property type="match status" value="1"/>
</dbReference>
<dbReference type="EMBL" id="JAGGKV010000015">
    <property type="protein sequence ID" value="MBP1965601.1"/>
    <property type="molecule type" value="Genomic_DNA"/>
</dbReference>
<dbReference type="InterPro" id="IPR018376">
    <property type="entry name" value="Enoyl-CoA_hyd/isom_CS"/>
</dbReference>
<keyword evidence="3" id="KW-0413">Isomerase</keyword>